<evidence type="ECO:0000313" key="1">
    <source>
        <dbReference type="EMBL" id="MBX7459180.1"/>
    </source>
</evidence>
<gene>
    <name evidence="1" type="ORF">K3152_13055</name>
</gene>
<evidence type="ECO:0000313" key="2">
    <source>
        <dbReference type="Proteomes" id="UP000783253"/>
    </source>
</evidence>
<proteinExistence type="predicted"/>
<dbReference type="RefSeq" id="WP_221574572.1">
    <property type="nucleotide sequence ID" value="NZ_JAIGNK010000004.1"/>
</dbReference>
<comment type="caution">
    <text evidence="1">The sequence shown here is derived from an EMBL/GenBank/DDBJ whole genome shotgun (WGS) entry which is preliminary data.</text>
</comment>
<keyword evidence="2" id="KW-1185">Reference proteome</keyword>
<reference evidence="1 2" key="1">
    <citation type="submission" date="2021-08" db="EMBL/GenBank/DDBJ databases">
        <title>Comparative Genomics Analysis of the Genus Qipengyuania Reveals Extensive Genetic Diversity and Metabolic Versatility, Including the Description of Fifteen Novel Species.</title>
        <authorList>
            <person name="Liu Y."/>
        </authorList>
    </citation>
    <scope>NUCLEOTIDE SEQUENCE [LARGE SCALE GENOMIC DNA]</scope>
    <source>
        <strain evidence="1 2">1NDH17</strain>
    </source>
</reference>
<dbReference type="Proteomes" id="UP000783253">
    <property type="component" value="Unassembled WGS sequence"/>
</dbReference>
<accession>A0ABS7J3N2</accession>
<sequence length="181" mass="19887">MSSKSKNREVAYTRAIKICQNLAKLTVYELIGGQVLLPKEEEGTTLQPRPLVLLPVVDEPSAGAVEAVAKIGTTFVAVKSTLHPAGDQQVEFTVLVPNNVETARHGNLRAWSDRRHRIFLVPDADGKKDTAACFEFDKGLRQTTQPWTDKADLERGLDLARTRLLSANGEGADNRHDSTVK</sequence>
<organism evidence="1 2">
    <name type="scientific">Qipengyuania polymorpha</name>
    <dbReference type="NCBI Taxonomy" id="2867234"/>
    <lineage>
        <taxon>Bacteria</taxon>
        <taxon>Pseudomonadati</taxon>
        <taxon>Pseudomonadota</taxon>
        <taxon>Alphaproteobacteria</taxon>
        <taxon>Sphingomonadales</taxon>
        <taxon>Erythrobacteraceae</taxon>
        <taxon>Qipengyuania</taxon>
    </lineage>
</organism>
<name>A0ABS7J3N2_9SPHN</name>
<dbReference type="EMBL" id="JAIGNK010000004">
    <property type="protein sequence ID" value="MBX7459180.1"/>
    <property type="molecule type" value="Genomic_DNA"/>
</dbReference>
<protein>
    <submittedName>
        <fullName evidence="1">Uncharacterized protein</fullName>
    </submittedName>
</protein>